<dbReference type="GO" id="GO:0003677">
    <property type="term" value="F:DNA binding"/>
    <property type="evidence" value="ECO:0007669"/>
    <property type="project" value="UniProtKB-KW"/>
</dbReference>
<evidence type="ECO:0000256" key="4">
    <source>
        <dbReference type="ARBA" id="ARBA00023015"/>
    </source>
</evidence>
<organism evidence="10 11">
    <name type="scientific">Vagococcus carniphilus</name>
    <dbReference type="NCBI Taxonomy" id="218144"/>
    <lineage>
        <taxon>Bacteria</taxon>
        <taxon>Bacillati</taxon>
        <taxon>Bacillota</taxon>
        <taxon>Bacilli</taxon>
        <taxon>Lactobacillales</taxon>
        <taxon>Enterococcaceae</taxon>
        <taxon>Vagococcus</taxon>
    </lineage>
</organism>
<keyword evidence="6 7" id="KW-0804">Transcription</keyword>
<gene>
    <name evidence="7" type="primary">argR</name>
    <name evidence="10" type="ORF">CBF28_01390</name>
</gene>
<dbReference type="Pfam" id="PF02863">
    <property type="entry name" value="Arg_repressor_C"/>
    <property type="match status" value="1"/>
</dbReference>
<comment type="similarity">
    <text evidence="2 7">Belongs to the ArgR family.</text>
</comment>
<comment type="function">
    <text evidence="7">Regulates arginine biosynthesis genes.</text>
</comment>
<keyword evidence="5 7" id="KW-0238">DNA-binding</keyword>
<evidence type="ECO:0000256" key="2">
    <source>
        <dbReference type="ARBA" id="ARBA00008316"/>
    </source>
</evidence>
<dbReference type="InterPro" id="IPR020900">
    <property type="entry name" value="Arg_repress_DNA-bd"/>
</dbReference>
<dbReference type="EMBL" id="NGKB01000001">
    <property type="protein sequence ID" value="RSU16870.1"/>
    <property type="molecule type" value="Genomic_DNA"/>
</dbReference>
<dbReference type="RefSeq" id="WP_126791127.1">
    <property type="nucleotide sequence ID" value="NZ_CP060720.1"/>
</dbReference>
<evidence type="ECO:0000259" key="9">
    <source>
        <dbReference type="Pfam" id="PF02863"/>
    </source>
</evidence>
<evidence type="ECO:0000256" key="3">
    <source>
        <dbReference type="ARBA" id="ARBA00022490"/>
    </source>
</evidence>
<evidence type="ECO:0000256" key="7">
    <source>
        <dbReference type="HAMAP-Rule" id="MF_00173"/>
    </source>
</evidence>
<comment type="pathway">
    <text evidence="7">Amino-acid biosynthesis; L-arginine biosynthesis [regulation].</text>
</comment>
<evidence type="ECO:0000259" key="8">
    <source>
        <dbReference type="Pfam" id="PF01316"/>
    </source>
</evidence>
<dbReference type="Proteomes" id="UP000288028">
    <property type="component" value="Unassembled WGS sequence"/>
</dbReference>
<dbReference type="GO" id="GO:0006526">
    <property type="term" value="P:L-arginine biosynthetic process"/>
    <property type="evidence" value="ECO:0007669"/>
    <property type="project" value="UniProtKB-UniPathway"/>
</dbReference>
<evidence type="ECO:0000313" key="11">
    <source>
        <dbReference type="Proteomes" id="UP000288028"/>
    </source>
</evidence>
<keyword evidence="11" id="KW-1185">Reference proteome</keyword>
<protein>
    <recommendedName>
        <fullName evidence="7">Arginine repressor</fullName>
    </recommendedName>
</protein>
<dbReference type="GeneID" id="95579772"/>
<evidence type="ECO:0000313" key="10">
    <source>
        <dbReference type="EMBL" id="RSU16870.1"/>
    </source>
</evidence>
<dbReference type="Gene3D" id="3.30.1360.40">
    <property type="match status" value="1"/>
</dbReference>
<dbReference type="Gene3D" id="1.10.10.10">
    <property type="entry name" value="Winged helix-like DNA-binding domain superfamily/Winged helix DNA-binding domain"/>
    <property type="match status" value="1"/>
</dbReference>
<dbReference type="InterPro" id="IPR036390">
    <property type="entry name" value="WH_DNA-bd_sf"/>
</dbReference>
<name>A0A430B947_9ENTE</name>
<accession>A0A430B947</accession>
<evidence type="ECO:0000256" key="5">
    <source>
        <dbReference type="ARBA" id="ARBA00023125"/>
    </source>
</evidence>
<dbReference type="GO" id="GO:1900079">
    <property type="term" value="P:regulation of arginine biosynthetic process"/>
    <property type="evidence" value="ECO:0007669"/>
    <property type="project" value="UniProtKB-UniRule"/>
</dbReference>
<comment type="subcellular location">
    <subcellularLocation>
        <location evidence="1 7">Cytoplasm</location>
    </subcellularLocation>
</comment>
<evidence type="ECO:0000256" key="1">
    <source>
        <dbReference type="ARBA" id="ARBA00004496"/>
    </source>
</evidence>
<keyword evidence="4 7" id="KW-0805">Transcription regulation</keyword>
<keyword evidence="3 7" id="KW-0963">Cytoplasm</keyword>
<dbReference type="PANTHER" id="PTHR34471">
    <property type="entry name" value="ARGININE REPRESSOR"/>
    <property type="match status" value="1"/>
</dbReference>
<dbReference type="AlphaFoldDB" id="A0A430B947"/>
<dbReference type="InterPro" id="IPR036251">
    <property type="entry name" value="Arg_repress_C_sf"/>
</dbReference>
<keyword evidence="7" id="KW-0678">Repressor</keyword>
<proteinExistence type="inferred from homology"/>
<reference evidence="10 11" key="1">
    <citation type="submission" date="2017-05" db="EMBL/GenBank/DDBJ databases">
        <title>Vagococcus spp. assemblies.</title>
        <authorList>
            <person name="Gulvik C.A."/>
        </authorList>
    </citation>
    <scope>NUCLEOTIDE SEQUENCE [LARGE SCALE GENOMIC DNA]</scope>
    <source>
        <strain evidence="10 11">SS1714</strain>
    </source>
</reference>
<dbReference type="PANTHER" id="PTHR34471:SF1">
    <property type="entry name" value="ARGININE REPRESSOR"/>
    <property type="match status" value="1"/>
</dbReference>
<dbReference type="InterPro" id="IPR001669">
    <property type="entry name" value="Arg_repress"/>
</dbReference>
<dbReference type="SUPFAM" id="SSF46785">
    <property type="entry name" value="Winged helix' DNA-binding domain"/>
    <property type="match status" value="1"/>
</dbReference>
<feature type="domain" description="Arginine repressor DNA-binding" evidence="8">
    <location>
        <begin position="1"/>
        <end position="68"/>
    </location>
</feature>
<dbReference type="GO" id="GO:0005737">
    <property type="term" value="C:cytoplasm"/>
    <property type="evidence" value="ECO:0007669"/>
    <property type="project" value="UniProtKB-SubCell"/>
</dbReference>
<keyword evidence="7" id="KW-0055">Arginine biosynthesis</keyword>
<dbReference type="GO" id="GO:0003700">
    <property type="term" value="F:DNA-binding transcription factor activity"/>
    <property type="evidence" value="ECO:0007669"/>
    <property type="project" value="UniProtKB-UniRule"/>
</dbReference>
<evidence type="ECO:0000256" key="6">
    <source>
        <dbReference type="ARBA" id="ARBA00023163"/>
    </source>
</evidence>
<dbReference type="GO" id="GO:0051259">
    <property type="term" value="P:protein complex oligomerization"/>
    <property type="evidence" value="ECO:0007669"/>
    <property type="project" value="InterPro"/>
</dbReference>
<feature type="domain" description="Arginine repressor C-terminal" evidence="9">
    <location>
        <begin position="79"/>
        <end position="145"/>
    </location>
</feature>
<dbReference type="GO" id="GO:0034618">
    <property type="term" value="F:arginine binding"/>
    <property type="evidence" value="ECO:0007669"/>
    <property type="project" value="InterPro"/>
</dbReference>
<dbReference type="InterPro" id="IPR036388">
    <property type="entry name" value="WH-like_DNA-bd_sf"/>
</dbReference>
<dbReference type="PRINTS" id="PR01467">
    <property type="entry name" value="ARGREPRESSOR"/>
</dbReference>
<comment type="caution">
    <text evidence="10">The sequence shown here is derived from an EMBL/GenBank/DDBJ whole genome shotgun (WGS) entry which is preliminary data.</text>
</comment>
<dbReference type="InterPro" id="IPR020899">
    <property type="entry name" value="Arg_repress_C"/>
</dbReference>
<dbReference type="Pfam" id="PF01316">
    <property type="entry name" value="Arg_repressor"/>
    <property type="match status" value="1"/>
</dbReference>
<dbReference type="UniPathway" id="UPA00068"/>
<dbReference type="HAMAP" id="MF_00173">
    <property type="entry name" value="Arg_repressor"/>
    <property type="match status" value="1"/>
</dbReference>
<dbReference type="SUPFAM" id="SSF55252">
    <property type="entry name" value="C-terminal domain of arginine repressor"/>
    <property type="match status" value="1"/>
</dbReference>
<sequence length="148" mass="17132">MRKQERHRWIEKIITEKDVTKQEELVAILLEQNIPVTQATISRDIKEMKLVKVPNGEKIYKYTMPTKNKTGQVRLEKLLKNSFVDITQMDKMISLITKPGSGFALGNLIDEVYKADIFTVMSNDDKILIITKTEKQAIELEKKLLEIV</sequence>
<dbReference type="OrthoDB" id="9807089at2"/>
<keyword evidence="7" id="KW-0028">Amino-acid biosynthesis</keyword>